<protein>
    <submittedName>
        <fullName evidence="1">Uncharacterized protein</fullName>
    </submittedName>
</protein>
<comment type="caution">
    <text evidence="1">The sequence shown here is derived from an EMBL/GenBank/DDBJ whole genome shotgun (WGS) entry which is preliminary data.</text>
</comment>
<reference evidence="1 2" key="1">
    <citation type="submission" date="2019-05" db="EMBL/GenBank/DDBJ databases">
        <title>Another draft genome of Portunus trituberculatus and its Hox gene families provides insights of decapod evolution.</title>
        <authorList>
            <person name="Jeong J.-H."/>
            <person name="Song I."/>
            <person name="Kim S."/>
            <person name="Choi T."/>
            <person name="Kim D."/>
            <person name="Ryu S."/>
            <person name="Kim W."/>
        </authorList>
    </citation>
    <scope>NUCLEOTIDE SEQUENCE [LARGE SCALE GENOMIC DNA]</scope>
    <source>
        <tissue evidence="1">Muscle</tissue>
    </source>
</reference>
<sequence>MHPNITQQSLHYRGASSRERIVRLGFAPTPRITLTCPPPPRSCEAGRRLLRLQEIFQSLRPARASFQIQVVRRVESALDALNFLKGVEKNNR</sequence>
<dbReference type="OrthoDB" id="5984008at2759"/>
<accession>A0A5B7HBK4</accession>
<evidence type="ECO:0000313" key="1">
    <source>
        <dbReference type="EMBL" id="MPC67376.1"/>
    </source>
</evidence>
<keyword evidence="2" id="KW-1185">Reference proteome</keyword>
<name>A0A5B7HBK4_PORTR</name>
<evidence type="ECO:0000313" key="2">
    <source>
        <dbReference type="Proteomes" id="UP000324222"/>
    </source>
</evidence>
<dbReference type="EMBL" id="VSRR010026153">
    <property type="protein sequence ID" value="MPC67376.1"/>
    <property type="molecule type" value="Genomic_DNA"/>
</dbReference>
<gene>
    <name evidence="1" type="ORF">E2C01_061551</name>
</gene>
<dbReference type="Proteomes" id="UP000324222">
    <property type="component" value="Unassembled WGS sequence"/>
</dbReference>
<dbReference type="AlphaFoldDB" id="A0A5B7HBK4"/>
<organism evidence="1 2">
    <name type="scientific">Portunus trituberculatus</name>
    <name type="common">Swimming crab</name>
    <name type="synonym">Neptunus trituberculatus</name>
    <dbReference type="NCBI Taxonomy" id="210409"/>
    <lineage>
        <taxon>Eukaryota</taxon>
        <taxon>Metazoa</taxon>
        <taxon>Ecdysozoa</taxon>
        <taxon>Arthropoda</taxon>
        <taxon>Crustacea</taxon>
        <taxon>Multicrustacea</taxon>
        <taxon>Malacostraca</taxon>
        <taxon>Eumalacostraca</taxon>
        <taxon>Eucarida</taxon>
        <taxon>Decapoda</taxon>
        <taxon>Pleocyemata</taxon>
        <taxon>Brachyura</taxon>
        <taxon>Eubrachyura</taxon>
        <taxon>Portunoidea</taxon>
        <taxon>Portunidae</taxon>
        <taxon>Portuninae</taxon>
        <taxon>Portunus</taxon>
    </lineage>
</organism>
<proteinExistence type="predicted"/>